<dbReference type="OrthoDB" id="425617at2"/>
<name>E0UL83_GLOV7</name>
<dbReference type="SMART" id="SM01294">
    <property type="entry name" value="PKS_PP_betabranch"/>
    <property type="match status" value="1"/>
</dbReference>
<organism evidence="4 5">
    <name type="scientific">Gloeothece verrucosa (strain PCC 7822)</name>
    <name type="common">Cyanothece sp. (strain PCC 7822)</name>
    <dbReference type="NCBI Taxonomy" id="497965"/>
    <lineage>
        <taxon>Bacteria</taxon>
        <taxon>Bacillati</taxon>
        <taxon>Cyanobacteriota</taxon>
        <taxon>Cyanophyceae</taxon>
        <taxon>Oscillatoriophycideae</taxon>
        <taxon>Chroococcales</taxon>
        <taxon>Aphanothecaceae</taxon>
        <taxon>Gloeothece</taxon>
        <taxon>Gloeothece verrucosa</taxon>
    </lineage>
</organism>
<dbReference type="SUPFAM" id="SSF47336">
    <property type="entry name" value="ACP-like"/>
    <property type="match status" value="1"/>
</dbReference>
<sequence>MTNTFQLQKTTKSYSDIQKWMINYIADLLEVDPDEIDPSTPFDGFGLDSSAAIGMTGDLELWLGREIEPTVLYDYPNIERLSQYLTQNPENN</sequence>
<dbReference type="Pfam" id="PF00550">
    <property type="entry name" value="PP-binding"/>
    <property type="match status" value="1"/>
</dbReference>
<dbReference type="GO" id="GO:0031177">
    <property type="term" value="F:phosphopantetheine binding"/>
    <property type="evidence" value="ECO:0007669"/>
    <property type="project" value="InterPro"/>
</dbReference>
<evidence type="ECO:0000256" key="1">
    <source>
        <dbReference type="ARBA" id="ARBA00022450"/>
    </source>
</evidence>
<dbReference type="PROSITE" id="PS50075">
    <property type="entry name" value="CARRIER"/>
    <property type="match status" value="1"/>
</dbReference>
<dbReference type="Gene3D" id="1.10.1200.10">
    <property type="entry name" value="ACP-like"/>
    <property type="match status" value="1"/>
</dbReference>
<proteinExistence type="predicted"/>
<dbReference type="AlphaFoldDB" id="E0UL83"/>
<dbReference type="Proteomes" id="UP000008206">
    <property type="component" value="Plasmid Cy782201"/>
</dbReference>
<dbReference type="SMART" id="SM00823">
    <property type="entry name" value="PKS_PP"/>
    <property type="match status" value="1"/>
</dbReference>
<dbReference type="HOGENOM" id="CLU_157807_2_1_3"/>
<evidence type="ECO:0000259" key="3">
    <source>
        <dbReference type="PROSITE" id="PS50075"/>
    </source>
</evidence>
<evidence type="ECO:0000256" key="2">
    <source>
        <dbReference type="ARBA" id="ARBA00022553"/>
    </source>
</evidence>
<dbReference type="InterPro" id="IPR020806">
    <property type="entry name" value="PKS_PP-bd"/>
</dbReference>
<keyword evidence="1" id="KW-0596">Phosphopantetheine</keyword>
<dbReference type="PROSITE" id="PS00012">
    <property type="entry name" value="PHOSPHOPANTETHEINE"/>
    <property type="match status" value="1"/>
</dbReference>
<geneLocation type="plasmid" evidence="4 5">
    <name>Cy782201</name>
</geneLocation>
<gene>
    <name evidence="4" type="ordered locus">Cyan7822_5859</name>
</gene>
<dbReference type="InterPro" id="IPR009081">
    <property type="entry name" value="PP-bd_ACP"/>
</dbReference>
<keyword evidence="4" id="KW-0614">Plasmid</keyword>
<dbReference type="EMBL" id="CP002199">
    <property type="protein sequence ID" value="ADN17713.1"/>
    <property type="molecule type" value="Genomic_DNA"/>
</dbReference>
<protein>
    <submittedName>
        <fullName evidence="4">Phosphopantetheine-binding protein</fullName>
    </submittedName>
</protein>
<accession>E0UL83</accession>
<keyword evidence="5" id="KW-1185">Reference proteome</keyword>
<keyword evidence="2" id="KW-0597">Phosphoprotein</keyword>
<dbReference type="InterPro" id="IPR036736">
    <property type="entry name" value="ACP-like_sf"/>
</dbReference>
<evidence type="ECO:0000313" key="4">
    <source>
        <dbReference type="EMBL" id="ADN17713.1"/>
    </source>
</evidence>
<dbReference type="InterPro" id="IPR006162">
    <property type="entry name" value="Ppantetheine_attach_site"/>
</dbReference>
<dbReference type="KEGG" id="cyj:Cyan7822_5859"/>
<evidence type="ECO:0000313" key="5">
    <source>
        <dbReference type="Proteomes" id="UP000008206"/>
    </source>
</evidence>
<reference evidence="5" key="1">
    <citation type="journal article" date="2011" name="MBio">
        <title>Novel metabolic attributes of the genus Cyanothece, comprising a group of unicellular nitrogen-fixing Cyanobacteria.</title>
        <authorList>
            <person name="Bandyopadhyay A."/>
            <person name="Elvitigala T."/>
            <person name="Welsh E."/>
            <person name="Stockel J."/>
            <person name="Liberton M."/>
            <person name="Min H."/>
            <person name="Sherman L.A."/>
            <person name="Pakrasi H.B."/>
        </authorList>
    </citation>
    <scope>NUCLEOTIDE SEQUENCE [LARGE SCALE GENOMIC DNA]</scope>
    <source>
        <strain evidence="5">PCC 7822</strain>
        <plasmid evidence="5">Cy782201</plasmid>
    </source>
</reference>
<dbReference type="RefSeq" id="WP_013334463.1">
    <property type="nucleotide sequence ID" value="NC_014533.1"/>
</dbReference>
<feature type="domain" description="Carrier" evidence="3">
    <location>
        <begin position="12"/>
        <end position="89"/>
    </location>
</feature>